<feature type="region of interest" description="Disordered" evidence="1">
    <location>
        <begin position="16"/>
        <end position="173"/>
    </location>
</feature>
<sequence length="173" mass="18346">MWPAPVQGAAAVSCVSSPLPHSRSSNHVSNLPHLRSSSHTSSLPMIEELQPHPTCPHPRSSSRVSSPYPYEEQHRLEQPAPIQGAVATRAASPSPRSSSHTSTPPTSEEWQPCTVHTGRGAAGTCSLHLSDEQQLGKRPAPIRGAADTRAACSHLKRSSYASSPSPVREAAAM</sequence>
<dbReference type="AlphaFoldDB" id="A0A7J8ALQ4"/>
<feature type="compositionally biased region" description="Low complexity" evidence="1">
    <location>
        <begin position="57"/>
        <end position="70"/>
    </location>
</feature>
<reference evidence="2 3" key="1">
    <citation type="journal article" date="2020" name="Nature">
        <title>Six reference-quality genomes reveal evolution of bat adaptations.</title>
        <authorList>
            <person name="Jebb D."/>
            <person name="Huang Z."/>
            <person name="Pippel M."/>
            <person name="Hughes G.M."/>
            <person name="Lavrichenko K."/>
            <person name="Devanna P."/>
            <person name="Winkler S."/>
            <person name="Jermiin L.S."/>
            <person name="Skirmuntt E.C."/>
            <person name="Katzourakis A."/>
            <person name="Burkitt-Gray L."/>
            <person name="Ray D.A."/>
            <person name="Sullivan K.A.M."/>
            <person name="Roscito J.G."/>
            <person name="Kirilenko B.M."/>
            <person name="Davalos L.M."/>
            <person name="Corthals A.P."/>
            <person name="Power M.L."/>
            <person name="Jones G."/>
            <person name="Ransome R.D."/>
            <person name="Dechmann D.K.N."/>
            <person name="Locatelli A.G."/>
            <person name="Puechmaille S.J."/>
            <person name="Fedrigo O."/>
            <person name="Jarvis E.D."/>
            <person name="Hiller M."/>
            <person name="Vernes S.C."/>
            <person name="Myers E.W."/>
            <person name="Teeling E.C."/>
        </authorList>
    </citation>
    <scope>NUCLEOTIDE SEQUENCE [LARGE SCALE GENOMIC DNA]</scope>
    <source>
        <strain evidence="2">MMyoMyo1</strain>
        <tissue evidence="2">Flight muscle</tissue>
    </source>
</reference>
<gene>
    <name evidence="2" type="ORF">mMyoMyo1_007959</name>
</gene>
<dbReference type="Proteomes" id="UP000527355">
    <property type="component" value="Unassembled WGS sequence"/>
</dbReference>
<dbReference type="EMBL" id="JABWUV010000001">
    <property type="protein sequence ID" value="KAF6387463.1"/>
    <property type="molecule type" value="Genomic_DNA"/>
</dbReference>
<protein>
    <submittedName>
        <fullName evidence="2">Uncharacterized protein</fullName>
    </submittedName>
</protein>
<keyword evidence="3" id="KW-1185">Reference proteome</keyword>
<evidence type="ECO:0000313" key="3">
    <source>
        <dbReference type="Proteomes" id="UP000527355"/>
    </source>
</evidence>
<feature type="compositionally biased region" description="Polar residues" evidence="1">
    <location>
        <begin position="22"/>
        <end position="43"/>
    </location>
</feature>
<comment type="caution">
    <text evidence="2">The sequence shown here is derived from an EMBL/GenBank/DDBJ whole genome shotgun (WGS) entry which is preliminary data.</text>
</comment>
<evidence type="ECO:0000256" key="1">
    <source>
        <dbReference type="SAM" id="MobiDB-lite"/>
    </source>
</evidence>
<organism evidence="2 3">
    <name type="scientific">Myotis myotis</name>
    <name type="common">Greater mouse-eared bat</name>
    <name type="synonym">Vespertilio myotis</name>
    <dbReference type="NCBI Taxonomy" id="51298"/>
    <lineage>
        <taxon>Eukaryota</taxon>
        <taxon>Metazoa</taxon>
        <taxon>Chordata</taxon>
        <taxon>Craniata</taxon>
        <taxon>Vertebrata</taxon>
        <taxon>Euteleostomi</taxon>
        <taxon>Mammalia</taxon>
        <taxon>Eutheria</taxon>
        <taxon>Laurasiatheria</taxon>
        <taxon>Chiroptera</taxon>
        <taxon>Yangochiroptera</taxon>
        <taxon>Vespertilionidae</taxon>
        <taxon>Myotis</taxon>
    </lineage>
</organism>
<proteinExistence type="predicted"/>
<accession>A0A7J8ALQ4</accession>
<evidence type="ECO:0000313" key="2">
    <source>
        <dbReference type="EMBL" id="KAF6387463.1"/>
    </source>
</evidence>
<feature type="compositionally biased region" description="Low complexity" evidence="1">
    <location>
        <begin position="85"/>
        <end position="107"/>
    </location>
</feature>
<name>A0A7J8ALQ4_MYOMY</name>